<name>A0A9P8CFV1_9HELO</name>
<reference evidence="2" key="1">
    <citation type="journal article" date="2021" name="IMA Fungus">
        <title>Genomic characterization of three marine fungi, including Emericellopsis atlantica sp. nov. with signatures of a generalist lifestyle and marine biomass degradation.</title>
        <authorList>
            <person name="Hagestad O.C."/>
            <person name="Hou L."/>
            <person name="Andersen J.H."/>
            <person name="Hansen E.H."/>
            <person name="Altermark B."/>
            <person name="Li C."/>
            <person name="Kuhnert E."/>
            <person name="Cox R.J."/>
            <person name="Crous P.W."/>
            <person name="Spatafora J.W."/>
            <person name="Lail K."/>
            <person name="Amirebrahimi M."/>
            <person name="Lipzen A."/>
            <person name="Pangilinan J."/>
            <person name="Andreopoulos W."/>
            <person name="Hayes R.D."/>
            <person name="Ng V."/>
            <person name="Grigoriev I.V."/>
            <person name="Jackson S.A."/>
            <person name="Sutton T.D.S."/>
            <person name="Dobson A.D.W."/>
            <person name="Rama T."/>
        </authorList>
    </citation>
    <scope>NUCLEOTIDE SEQUENCE</scope>
    <source>
        <strain evidence="2">TRa3180A</strain>
    </source>
</reference>
<organism evidence="2 3">
    <name type="scientific">Calycina marina</name>
    <dbReference type="NCBI Taxonomy" id="1763456"/>
    <lineage>
        <taxon>Eukaryota</taxon>
        <taxon>Fungi</taxon>
        <taxon>Dikarya</taxon>
        <taxon>Ascomycota</taxon>
        <taxon>Pezizomycotina</taxon>
        <taxon>Leotiomycetes</taxon>
        <taxon>Helotiales</taxon>
        <taxon>Pezizellaceae</taxon>
        <taxon>Calycina</taxon>
    </lineage>
</organism>
<evidence type="ECO:0000313" key="3">
    <source>
        <dbReference type="Proteomes" id="UP000887226"/>
    </source>
</evidence>
<dbReference type="PANTHER" id="PTHR34724:SF2">
    <property type="entry name" value="OS12G0596101 PROTEIN"/>
    <property type="match status" value="1"/>
</dbReference>
<evidence type="ECO:0000313" key="2">
    <source>
        <dbReference type="EMBL" id="KAG9243751.1"/>
    </source>
</evidence>
<dbReference type="AlphaFoldDB" id="A0A9P8CFV1"/>
<dbReference type="OrthoDB" id="88410at2759"/>
<proteinExistence type="predicted"/>
<evidence type="ECO:0000256" key="1">
    <source>
        <dbReference type="SAM" id="MobiDB-lite"/>
    </source>
</evidence>
<sequence length="80" mass="8386">MCYKVDCPTCKNTTWSGCGNHVPTAFNGIPEPSRCTCVPQIERNGEMYPPQAGKGHASDKTGAVKAGQGPEFNTVVGGNS</sequence>
<comment type="caution">
    <text evidence="2">The sequence shown here is derived from an EMBL/GenBank/DDBJ whole genome shotgun (WGS) entry which is preliminary data.</text>
</comment>
<dbReference type="Proteomes" id="UP000887226">
    <property type="component" value="Unassembled WGS sequence"/>
</dbReference>
<dbReference type="EMBL" id="MU253954">
    <property type="protein sequence ID" value="KAG9243751.1"/>
    <property type="molecule type" value="Genomic_DNA"/>
</dbReference>
<accession>A0A9P8CFV1</accession>
<keyword evidence="3" id="KW-1185">Reference proteome</keyword>
<dbReference type="PANTHER" id="PTHR34724">
    <property type="entry name" value="OS12G0596101 PROTEIN"/>
    <property type="match status" value="1"/>
</dbReference>
<feature type="region of interest" description="Disordered" evidence="1">
    <location>
        <begin position="46"/>
        <end position="80"/>
    </location>
</feature>
<gene>
    <name evidence="2" type="ORF">BJ878DRAFT_509340</name>
</gene>
<protein>
    <submittedName>
        <fullName evidence="2">Uncharacterized protein</fullName>
    </submittedName>
</protein>